<dbReference type="GO" id="GO:0004674">
    <property type="term" value="F:protein serine/threonine kinase activity"/>
    <property type="evidence" value="ECO:0007669"/>
    <property type="project" value="UniProtKB-KW"/>
</dbReference>
<dbReference type="RefSeq" id="WP_110380590.1">
    <property type="nucleotide sequence ID" value="NZ_CP029288.2"/>
</dbReference>
<dbReference type="SUPFAM" id="SSF56112">
    <property type="entry name" value="Protein kinase-like (PK-like)"/>
    <property type="match status" value="1"/>
</dbReference>
<reference evidence="1 2" key="1">
    <citation type="submission" date="2018-05" db="EMBL/GenBank/DDBJ databases">
        <title>Complete Genome Sequences of Extremely Thermoacidophilic, Metal-Mobilizing Type-Strain Members of the Archaeal Family Sulfolobaceae: Acidianus brierleyi DSM-1651T, Acidianus sulfidivorans DSM-18786T, Metallosphaera hakonensis DSM-7519T, and Metallosphaera prunae DSM-10039T.</title>
        <authorList>
            <person name="Counts J.A."/>
            <person name="Kelly R.M."/>
        </authorList>
    </citation>
    <scope>NUCLEOTIDE SEQUENCE [LARGE SCALE GENOMIC DNA]</scope>
    <source>
        <strain evidence="1 2">JP7</strain>
    </source>
</reference>
<dbReference type="Proteomes" id="UP000248410">
    <property type="component" value="Chromosome"/>
</dbReference>
<gene>
    <name evidence="1" type="ORF">DFR86_09165</name>
</gene>
<evidence type="ECO:0000313" key="2">
    <source>
        <dbReference type="Proteomes" id="UP000248410"/>
    </source>
</evidence>
<evidence type="ECO:0000313" key="1">
    <source>
        <dbReference type="EMBL" id="AWR97700.1"/>
    </source>
</evidence>
<keyword evidence="2" id="KW-1185">Reference proteome</keyword>
<keyword evidence="1" id="KW-0723">Serine/threonine-protein kinase</keyword>
<dbReference type="AlphaFoldDB" id="A0A2U9INU6"/>
<dbReference type="KEGG" id="asul:DFR86_09165"/>
<accession>A0A2U9INU6</accession>
<dbReference type="GeneID" id="36838136"/>
<dbReference type="EMBL" id="CP029288">
    <property type="protein sequence ID" value="AWR97700.1"/>
    <property type="molecule type" value="Genomic_DNA"/>
</dbReference>
<keyword evidence="1" id="KW-0808">Transferase</keyword>
<dbReference type="InterPro" id="IPR011009">
    <property type="entry name" value="Kinase-like_dom_sf"/>
</dbReference>
<dbReference type="Gene3D" id="1.10.510.10">
    <property type="entry name" value="Transferase(Phosphotransferase) domain 1"/>
    <property type="match status" value="1"/>
</dbReference>
<keyword evidence="1" id="KW-0418">Kinase</keyword>
<protein>
    <submittedName>
        <fullName evidence="1">Serine/threonine protein kinase</fullName>
    </submittedName>
</protein>
<proteinExistence type="predicted"/>
<name>A0A2U9INU6_9CREN</name>
<organism evidence="1 2">
    <name type="scientific">Acidianus sulfidivorans JP7</name>
    <dbReference type="NCBI Taxonomy" id="619593"/>
    <lineage>
        <taxon>Archaea</taxon>
        <taxon>Thermoproteota</taxon>
        <taxon>Thermoprotei</taxon>
        <taxon>Sulfolobales</taxon>
        <taxon>Sulfolobaceae</taxon>
        <taxon>Acidianus</taxon>
    </lineage>
</organism>
<sequence length="220" mass="25972">MKIEDLIKNTYLQTKIIEVDGNKFAMKCYALNASIKWYFISSFFRSYPYASSYRTRMDREIDFFTTRWEEIGVPKIIDIDYDNSCVIREFIDGDQINIRHFAKLGESLRYIHDKGFALGDTKLENFIFKSNKIYVIDAEQAIKTKEISYYAWDVLVFLLFTSFKYFNELKTFTTIVKEFLQAYNITKEEASAMFGIKNLNLLSMFPPMHLNIIKKIIAES</sequence>
<dbReference type="OrthoDB" id="35902at2157"/>